<dbReference type="Proteomes" id="UP000004095">
    <property type="component" value="Unassembled WGS sequence"/>
</dbReference>
<comment type="caution">
    <text evidence="1">The sequence shown here is derived from an EMBL/GenBank/DDBJ whole genome shotgun (WGS) entry which is preliminary data.</text>
</comment>
<dbReference type="EMBL" id="AAWS01000005">
    <property type="protein sequence ID" value="EAY30735.1"/>
    <property type="molecule type" value="Genomic_DNA"/>
</dbReference>
<reference evidence="1 2" key="1">
    <citation type="submission" date="2007-01" db="EMBL/GenBank/DDBJ databases">
        <authorList>
            <person name="Haygood M."/>
            <person name="Podell S."/>
            <person name="Anderson C."/>
            <person name="Hopkinson B."/>
            <person name="Roe K."/>
            <person name="Barbeau K."/>
            <person name="Gaasterland T."/>
            <person name="Ferriera S."/>
            <person name="Johnson J."/>
            <person name="Kravitz S."/>
            <person name="Beeson K."/>
            <person name="Sutton G."/>
            <person name="Rogers Y.-H."/>
            <person name="Friedman R."/>
            <person name="Frazier M."/>
            <person name="Venter J.C."/>
        </authorList>
    </citation>
    <scope>NUCLEOTIDE SEQUENCE [LARGE SCALE GENOMIC DNA]</scope>
    <source>
        <strain evidence="1 2">ATCC 23134</strain>
    </source>
</reference>
<organism evidence="1 2">
    <name type="scientific">Microscilla marina ATCC 23134</name>
    <dbReference type="NCBI Taxonomy" id="313606"/>
    <lineage>
        <taxon>Bacteria</taxon>
        <taxon>Pseudomonadati</taxon>
        <taxon>Bacteroidota</taxon>
        <taxon>Cytophagia</taxon>
        <taxon>Cytophagales</taxon>
        <taxon>Microscillaceae</taxon>
        <taxon>Microscilla</taxon>
    </lineage>
</organism>
<proteinExistence type="predicted"/>
<accession>A1ZFG1</accession>
<evidence type="ECO:0000313" key="2">
    <source>
        <dbReference type="Proteomes" id="UP000004095"/>
    </source>
</evidence>
<protein>
    <submittedName>
        <fullName evidence="1">Uncharacterized protein</fullName>
    </submittedName>
</protein>
<name>A1ZFG1_MICM2</name>
<gene>
    <name evidence="1" type="ORF">M23134_01059</name>
</gene>
<dbReference type="AlphaFoldDB" id="A1ZFG1"/>
<keyword evidence="2" id="KW-1185">Reference proteome</keyword>
<evidence type="ECO:0000313" key="1">
    <source>
        <dbReference type="EMBL" id="EAY30735.1"/>
    </source>
</evidence>
<sequence length="151" mass="16745">MIVMSCWQCKTKTPTTNTSTTTKSNETKAVVDQERPVARGTIRVIAKLVKVKPINTSDRNTACSKNPCEATIAVEKIVGKGAFFVGEVNQGQQLDTYFIKTLGATKDVFPELKKHFPGLKKGDRFEADIIYSRKAANNLNYQVVSYQPLSK</sequence>